<evidence type="ECO:0000313" key="1">
    <source>
        <dbReference type="EMBL" id="GFR25302.1"/>
    </source>
</evidence>
<evidence type="ECO:0000313" key="2">
    <source>
        <dbReference type="Proteomes" id="UP000887116"/>
    </source>
</evidence>
<organism evidence="1 2">
    <name type="scientific">Trichonephila clavata</name>
    <name type="common">Joro spider</name>
    <name type="synonym">Nephila clavata</name>
    <dbReference type="NCBI Taxonomy" id="2740835"/>
    <lineage>
        <taxon>Eukaryota</taxon>
        <taxon>Metazoa</taxon>
        <taxon>Ecdysozoa</taxon>
        <taxon>Arthropoda</taxon>
        <taxon>Chelicerata</taxon>
        <taxon>Arachnida</taxon>
        <taxon>Araneae</taxon>
        <taxon>Araneomorphae</taxon>
        <taxon>Entelegynae</taxon>
        <taxon>Araneoidea</taxon>
        <taxon>Nephilidae</taxon>
        <taxon>Trichonephila</taxon>
    </lineage>
</organism>
<sequence length="105" mass="11307">MNRTGAMKNICRTCHGHSILSAGSPPRGLFLLLEICVSESLFGSLRKRHYRRTLTYGLLLSTVGFKKGVYGSSTPSVVSAIMDHMSVDDFTVSFLTEAVPGGLGV</sequence>
<reference evidence="1" key="1">
    <citation type="submission" date="2020-07" db="EMBL/GenBank/DDBJ databases">
        <title>Multicomponent nature underlies the extraordinary mechanical properties of spider dragline silk.</title>
        <authorList>
            <person name="Kono N."/>
            <person name="Nakamura H."/>
            <person name="Mori M."/>
            <person name="Yoshida Y."/>
            <person name="Ohtoshi R."/>
            <person name="Malay A.D."/>
            <person name="Moran D.A.P."/>
            <person name="Tomita M."/>
            <person name="Numata K."/>
            <person name="Arakawa K."/>
        </authorList>
    </citation>
    <scope>NUCLEOTIDE SEQUENCE</scope>
</reference>
<dbReference type="Proteomes" id="UP000887116">
    <property type="component" value="Unassembled WGS sequence"/>
</dbReference>
<accession>A0A8X6LYF6</accession>
<dbReference type="EMBL" id="BMAO01008631">
    <property type="protein sequence ID" value="GFR25302.1"/>
    <property type="molecule type" value="Genomic_DNA"/>
</dbReference>
<proteinExistence type="predicted"/>
<keyword evidence="2" id="KW-1185">Reference proteome</keyword>
<name>A0A8X6LYF6_TRICU</name>
<dbReference type="AlphaFoldDB" id="A0A8X6LYF6"/>
<protein>
    <submittedName>
        <fullName evidence="1">Uncharacterized protein</fullName>
    </submittedName>
</protein>
<comment type="caution">
    <text evidence="1">The sequence shown here is derived from an EMBL/GenBank/DDBJ whole genome shotgun (WGS) entry which is preliminary data.</text>
</comment>
<gene>
    <name evidence="1" type="ORF">TNCT_287201</name>
</gene>